<evidence type="ECO:0000313" key="1">
    <source>
        <dbReference type="EMBL" id="KAF4647065.1"/>
    </source>
</evidence>
<protein>
    <submittedName>
        <fullName evidence="1">Uncharacterized protein</fullName>
    </submittedName>
</protein>
<sequence>EFGCVPAKFPNSLGPLRCILDQAHEGSPSRNGLPLDAICEGDTPTGRSVRVWMQGSYPASARGTDPRPSSIDGDHWSARPCLVKPADDACGRSLIESDDKVPNLMSLCDEQANGARRIVGPVSRLKLKGLKSYCSPTVSEKLERGCSGTVEVEDRSHACQQRLLSEDMRQLGKPPLGEGLSLGVLSEGRHYGMEPM</sequence>
<evidence type="ECO:0000313" key="2">
    <source>
        <dbReference type="Proteomes" id="UP000591131"/>
    </source>
</evidence>
<gene>
    <name evidence="1" type="ORF">FOL47_005132</name>
</gene>
<keyword evidence="2" id="KW-1185">Reference proteome</keyword>
<organism evidence="1 2">
    <name type="scientific">Perkinsus chesapeaki</name>
    <name type="common">Clam parasite</name>
    <name type="synonym">Perkinsus andrewsi</name>
    <dbReference type="NCBI Taxonomy" id="330153"/>
    <lineage>
        <taxon>Eukaryota</taxon>
        <taxon>Sar</taxon>
        <taxon>Alveolata</taxon>
        <taxon>Perkinsozoa</taxon>
        <taxon>Perkinsea</taxon>
        <taxon>Perkinsida</taxon>
        <taxon>Perkinsidae</taxon>
        <taxon>Perkinsus</taxon>
    </lineage>
</organism>
<dbReference type="EMBL" id="JAAPAO010002879">
    <property type="protein sequence ID" value="KAF4647065.1"/>
    <property type="molecule type" value="Genomic_DNA"/>
</dbReference>
<feature type="non-terminal residue" evidence="1">
    <location>
        <position position="196"/>
    </location>
</feature>
<dbReference type="AlphaFoldDB" id="A0A7J6KIC4"/>
<name>A0A7J6KIC4_PERCH</name>
<dbReference type="Proteomes" id="UP000591131">
    <property type="component" value="Unassembled WGS sequence"/>
</dbReference>
<feature type="non-terminal residue" evidence="1">
    <location>
        <position position="1"/>
    </location>
</feature>
<accession>A0A7J6KIC4</accession>
<reference evidence="1 2" key="1">
    <citation type="submission" date="2020-04" db="EMBL/GenBank/DDBJ databases">
        <title>Perkinsus chesapeaki whole genome sequence.</title>
        <authorList>
            <person name="Bogema D.R."/>
        </authorList>
    </citation>
    <scope>NUCLEOTIDE SEQUENCE [LARGE SCALE GENOMIC DNA]</scope>
    <source>
        <strain evidence="1">ATCC PRA-425</strain>
    </source>
</reference>
<dbReference type="OrthoDB" id="448474at2759"/>
<comment type="caution">
    <text evidence="1">The sequence shown here is derived from an EMBL/GenBank/DDBJ whole genome shotgun (WGS) entry which is preliminary data.</text>
</comment>
<proteinExistence type="predicted"/>